<dbReference type="GO" id="GO:0003899">
    <property type="term" value="F:DNA-directed RNA polymerase activity"/>
    <property type="evidence" value="ECO:0007669"/>
    <property type="project" value="UniProtKB-EC"/>
</dbReference>
<dbReference type="EMBL" id="JAPDHF010000002">
    <property type="protein sequence ID" value="KAJ4022012.1"/>
    <property type="molecule type" value="Genomic_DNA"/>
</dbReference>
<evidence type="ECO:0000256" key="3">
    <source>
        <dbReference type="ARBA" id="ARBA00022679"/>
    </source>
</evidence>
<evidence type="ECO:0000256" key="5">
    <source>
        <dbReference type="ARBA" id="ARBA00023163"/>
    </source>
</evidence>
<keyword evidence="3 6" id="KW-0808">Transferase</keyword>
<sequence length="80" mass="9019">MAISGSADSPVKQQLVDKLPKRFKGIKFGIQSNQDIANQAVLEVSDRLLYDIENNRAPYRHGPLDSRLVSDSHWAQISRQ</sequence>
<keyword evidence="4 6" id="KW-0548">Nucleotidyltransferase</keyword>
<reference evidence="6" key="1">
    <citation type="submission" date="2022-10" db="EMBL/GenBank/DDBJ databases">
        <title>Fusarium specimens isolated from Avocado Roots.</title>
        <authorList>
            <person name="Stajich J."/>
            <person name="Roper C."/>
            <person name="Heimlech-Rivalta G."/>
        </authorList>
    </citation>
    <scope>NUCLEOTIDE SEQUENCE</scope>
    <source>
        <strain evidence="6">CF00143</strain>
    </source>
</reference>
<gene>
    <name evidence="6" type="primary">RPO31_1</name>
    <name evidence="6" type="ORF">NW766_001041</name>
</gene>
<accession>A0A9W8PY35</accession>
<protein>
    <recommendedName>
        <fullName evidence="1">DNA-directed RNA polymerase</fullName>
        <ecNumber evidence="1">2.7.7.6</ecNumber>
    </recommendedName>
</protein>
<dbReference type="SUPFAM" id="SSF64484">
    <property type="entry name" value="beta and beta-prime subunits of DNA dependent RNA-polymerase"/>
    <property type="match status" value="1"/>
</dbReference>
<evidence type="ECO:0000256" key="1">
    <source>
        <dbReference type="ARBA" id="ARBA00012418"/>
    </source>
</evidence>
<keyword evidence="7" id="KW-1185">Reference proteome</keyword>
<organism evidence="6 7">
    <name type="scientific">Fusarium irregulare</name>
    <dbReference type="NCBI Taxonomy" id="2494466"/>
    <lineage>
        <taxon>Eukaryota</taxon>
        <taxon>Fungi</taxon>
        <taxon>Dikarya</taxon>
        <taxon>Ascomycota</taxon>
        <taxon>Pezizomycotina</taxon>
        <taxon>Sordariomycetes</taxon>
        <taxon>Hypocreomycetidae</taxon>
        <taxon>Hypocreales</taxon>
        <taxon>Nectriaceae</taxon>
        <taxon>Fusarium</taxon>
        <taxon>Fusarium incarnatum-equiseti species complex</taxon>
    </lineage>
</organism>
<proteinExistence type="predicted"/>
<dbReference type="Gene3D" id="4.10.860.120">
    <property type="entry name" value="RNA polymerase II, clamp domain"/>
    <property type="match status" value="1"/>
</dbReference>
<dbReference type="GO" id="GO:0000428">
    <property type="term" value="C:DNA-directed RNA polymerase complex"/>
    <property type="evidence" value="ECO:0007669"/>
    <property type="project" value="UniProtKB-KW"/>
</dbReference>
<evidence type="ECO:0000313" key="6">
    <source>
        <dbReference type="EMBL" id="KAJ4022012.1"/>
    </source>
</evidence>
<dbReference type="InterPro" id="IPR044893">
    <property type="entry name" value="RNA_pol_Rpb1_clamp_domain"/>
</dbReference>
<keyword evidence="5" id="KW-0804">Transcription</keyword>
<evidence type="ECO:0000313" key="7">
    <source>
        <dbReference type="Proteomes" id="UP001152130"/>
    </source>
</evidence>
<dbReference type="AlphaFoldDB" id="A0A9W8PY35"/>
<keyword evidence="2 6" id="KW-0240">DNA-directed RNA polymerase</keyword>
<comment type="caution">
    <text evidence="6">The sequence shown here is derived from an EMBL/GenBank/DDBJ whole genome shotgun (WGS) entry which is preliminary data.</text>
</comment>
<evidence type="ECO:0000256" key="4">
    <source>
        <dbReference type="ARBA" id="ARBA00022695"/>
    </source>
</evidence>
<dbReference type="Proteomes" id="UP001152130">
    <property type="component" value="Unassembled WGS sequence"/>
</dbReference>
<name>A0A9W8PY35_9HYPO</name>
<dbReference type="EC" id="2.7.7.6" evidence="1"/>
<evidence type="ECO:0000256" key="2">
    <source>
        <dbReference type="ARBA" id="ARBA00022478"/>
    </source>
</evidence>